<dbReference type="EMBL" id="JAHRIQ010036393">
    <property type="protein sequence ID" value="MEQ2233011.1"/>
    <property type="molecule type" value="Genomic_DNA"/>
</dbReference>
<reference evidence="2 3" key="1">
    <citation type="submission" date="2021-06" db="EMBL/GenBank/DDBJ databases">
        <authorList>
            <person name="Palmer J.M."/>
        </authorList>
    </citation>
    <scope>NUCLEOTIDE SEQUENCE [LARGE SCALE GENOMIC DNA]</scope>
    <source>
        <strain evidence="3">if_2019</strain>
        <tissue evidence="2">Muscle</tissue>
    </source>
</reference>
<gene>
    <name evidence="2" type="ORF">ILYODFUR_017407</name>
</gene>
<evidence type="ECO:0000313" key="2">
    <source>
        <dbReference type="EMBL" id="MEQ2233011.1"/>
    </source>
</evidence>
<sequence>MQIYRGKVNPQARQGEHSSDKKPIGQALVVNSRNLAKIKLCCKLKSHKKSSTSHVVEQQTYGRRCSDQMRPETFWRSHITIYAASHSEHTIPSMKHRGGSIILCE</sequence>
<organism evidence="2 3">
    <name type="scientific">Ilyodon furcidens</name>
    <name type="common">goldbreast splitfin</name>
    <dbReference type="NCBI Taxonomy" id="33524"/>
    <lineage>
        <taxon>Eukaryota</taxon>
        <taxon>Metazoa</taxon>
        <taxon>Chordata</taxon>
        <taxon>Craniata</taxon>
        <taxon>Vertebrata</taxon>
        <taxon>Euteleostomi</taxon>
        <taxon>Actinopterygii</taxon>
        <taxon>Neopterygii</taxon>
        <taxon>Teleostei</taxon>
        <taxon>Neoteleostei</taxon>
        <taxon>Acanthomorphata</taxon>
        <taxon>Ovalentaria</taxon>
        <taxon>Atherinomorphae</taxon>
        <taxon>Cyprinodontiformes</taxon>
        <taxon>Goodeidae</taxon>
        <taxon>Ilyodon</taxon>
    </lineage>
</organism>
<evidence type="ECO:0000256" key="1">
    <source>
        <dbReference type="SAM" id="MobiDB-lite"/>
    </source>
</evidence>
<feature type="compositionally biased region" description="Basic and acidic residues" evidence="1">
    <location>
        <begin position="14"/>
        <end position="23"/>
    </location>
</feature>
<dbReference type="Proteomes" id="UP001482620">
    <property type="component" value="Unassembled WGS sequence"/>
</dbReference>
<evidence type="ECO:0000313" key="3">
    <source>
        <dbReference type="Proteomes" id="UP001482620"/>
    </source>
</evidence>
<comment type="caution">
    <text evidence="2">The sequence shown here is derived from an EMBL/GenBank/DDBJ whole genome shotgun (WGS) entry which is preliminary data.</text>
</comment>
<proteinExistence type="predicted"/>
<feature type="region of interest" description="Disordered" evidence="1">
    <location>
        <begin position="1"/>
        <end position="24"/>
    </location>
</feature>
<name>A0ABV0TJP2_9TELE</name>
<keyword evidence="3" id="KW-1185">Reference proteome</keyword>
<accession>A0ABV0TJP2</accession>
<protein>
    <submittedName>
        <fullName evidence="2">Uncharacterized protein</fullName>
    </submittedName>
</protein>